<name>A0A290ZF92_9PSEU</name>
<dbReference type="KEGG" id="apre:CNX65_33710"/>
<comment type="subcellular location">
    <subcellularLocation>
        <location evidence="1">Cytoplasm</location>
    </subcellularLocation>
</comment>
<dbReference type="AlphaFoldDB" id="A0A290ZF92"/>
<dbReference type="EMBL" id="CP023445">
    <property type="protein sequence ID" value="ATE57655.1"/>
    <property type="molecule type" value="Genomic_DNA"/>
</dbReference>
<evidence type="ECO:0000256" key="2">
    <source>
        <dbReference type="ARBA" id="ARBA00006411"/>
    </source>
</evidence>
<reference evidence="6" key="1">
    <citation type="submission" date="2017-09" db="EMBL/GenBank/DDBJ databases">
        <title>Complete Genome Sequence of ansamitocin-producing Bacterium Actinosynnema pretiosum X47.</title>
        <authorList>
            <person name="Cao G."/>
            <person name="Zong G."/>
            <person name="Zhong C."/>
            <person name="Fu J."/>
        </authorList>
    </citation>
    <scope>NUCLEOTIDE SEQUENCE [LARGE SCALE GENOMIC DNA]</scope>
    <source>
        <strain evidence="6">X47</strain>
    </source>
</reference>
<keyword evidence="3" id="KW-0963">Cytoplasm</keyword>
<sequence length="266" mass="29733">MSVFSFSLSHAATDILWEDLDLGPRPYPFEIRHVGRTFDERAGIRNAVYRDLESRKLAFRGRVVGEVQEALTLLVRADYTVNAIAALDARVPERQLLARGGATRDVAALAVLDDRMLKVDLIRSSALLHALVSLVPQVRPGPGHSMTLPVPQGQEQRRPRREEDYDANTFTSAVSARSARGGQEQQLMAIFSRPKLSLGNFGFSVRGRYGRETKGPEVIWFDNDQGRYMMQTRENPDGQRWMTAAPADSGRIAMQLGQDLNALLNR</sequence>
<evidence type="ECO:0000313" key="6">
    <source>
        <dbReference type="EMBL" id="ATE57655.1"/>
    </source>
</evidence>
<evidence type="ECO:0000313" key="7">
    <source>
        <dbReference type="Proteomes" id="UP000218505"/>
    </source>
</evidence>
<feature type="region of interest" description="Disordered" evidence="5">
    <location>
        <begin position="141"/>
        <end position="165"/>
    </location>
</feature>
<protein>
    <submittedName>
        <fullName evidence="6">ESX secretion-associated protein EspG</fullName>
    </submittedName>
</protein>
<comment type="similarity">
    <text evidence="2">Belongs to the EspG family.</text>
</comment>
<dbReference type="RefSeq" id="WP_096497310.1">
    <property type="nucleotide sequence ID" value="NZ_CP023445.1"/>
</dbReference>
<evidence type="ECO:0000256" key="3">
    <source>
        <dbReference type="ARBA" id="ARBA00022490"/>
    </source>
</evidence>
<evidence type="ECO:0000256" key="4">
    <source>
        <dbReference type="ARBA" id="ARBA00023186"/>
    </source>
</evidence>
<keyword evidence="4" id="KW-0143">Chaperone</keyword>
<dbReference type="Proteomes" id="UP000218505">
    <property type="component" value="Chromosome"/>
</dbReference>
<evidence type="ECO:0000256" key="1">
    <source>
        <dbReference type="ARBA" id="ARBA00004496"/>
    </source>
</evidence>
<organism evidence="6 7">
    <name type="scientific">Actinosynnema pretiosum</name>
    <dbReference type="NCBI Taxonomy" id="42197"/>
    <lineage>
        <taxon>Bacteria</taxon>
        <taxon>Bacillati</taxon>
        <taxon>Actinomycetota</taxon>
        <taxon>Actinomycetes</taxon>
        <taxon>Pseudonocardiales</taxon>
        <taxon>Pseudonocardiaceae</taxon>
        <taxon>Actinosynnema</taxon>
    </lineage>
</organism>
<dbReference type="InterPro" id="IPR025734">
    <property type="entry name" value="EspG"/>
</dbReference>
<keyword evidence="7" id="KW-1185">Reference proteome</keyword>
<proteinExistence type="inferred from homology"/>
<gene>
    <name evidence="6" type="ORF">CNX65_33710</name>
</gene>
<dbReference type="Pfam" id="PF14011">
    <property type="entry name" value="ESX-1_EspG"/>
    <property type="match status" value="1"/>
</dbReference>
<accession>A0A290ZF92</accession>
<evidence type="ECO:0000256" key="5">
    <source>
        <dbReference type="SAM" id="MobiDB-lite"/>
    </source>
</evidence>